<name>A0AAD5QE74_PARTN</name>
<dbReference type="Proteomes" id="UP001196413">
    <property type="component" value="Unassembled WGS sequence"/>
</dbReference>
<reference evidence="1" key="1">
    <citation type="submission" date="2021-06" db="EMBL/GenBank/DDBJ databases">
        <title>Parelaphostrongylus tenuis whole genome reference sequence.</title>
        <authorList>
            <person name="Garwood T.J."/>
            <person name="Larsen P.A."/>
            <person name="Fountain-Jones N.M."/>
            <person name="Garbe J.R."/>
            <person name="Macchietto M.G."/>
            <person name="Kania S.A."/>
            <person name="Gerhold R.W."/>
            <person name="Richards J.E."/>
            <person name="Wolf T.M."/>
        </authorList>
    </citation>
    <scope>NUCLEOTIDE SEQUENCE</scope>
    <source>
        <strain evidence="1">MNPRO001-30</strain>
        <tissue evidence="1">Meninges</tissue>
    </source>
</reference>
<dbReference type="AlphaFoldDB" id="A0AAD5QE74"/>
<sequence length="61" mass="6886">MDKNLREDLTRAIPSDSTCKSRAELRLAASAESLVYSKSTLSFLSLIYDTMANSEVHYHTF</sequence>
<accession>A0AAD5QE74</accession>
<organism evidence="1 2">
    <name type="scientific">Parelaphostrongylus tenuis</name>
    <name type="common">Meningeal worm</name>
    <dbReference type="NCBI Taxonomy" id="148309"/>
    <lineage>
        <taxon>Eukaryota</taxon>
        <taxon>Metazoa</taxon>
        <taxon>Ecdysozoa</taxon>
        <taxon>Nematoda</taxon>
        <taxon>Chromadorea</taxon>
        <taxon>Rhabditida</taxon>
        <taxon>Rhabditina</taxon>
        <taxon>Rhabditomorpha</taxon>
        <taxon>Strongyloidea</taxon>
        <taxon>Metastrongylidae</taxon>
        <taxon>Parelaphostrongylus</taxon>
    </lineage>
</organism>
<proteinExistence type="predicted"/>
<keyword evidence="2" id="KW-1185">Reference proteome</keyword>
<dbReference type="EMBL" id="JAHQIW010000154">
    <property type="protein sequence ID" value="KAJ1346269.1"/>
    <property type="molecule type" value="Genomic_DNA"/>
</dbReference>
<gene>
    <name evidence="1" type="ORF">KIN20_001023</name>
</gene>
<comment type="caution">
    <text evidence="1">The sequence shown here is derived from an EMBL/GenBank/DDBJ whole genome shotgun (WGS) entry which is preliminary data.</text>
</comment>
<evidence type="ECO:0000313" key="2">
    <source>
        <dbReference type="Proteomes" id="UP001196413"/>
    </source>
</evidence>
<evidence type="ECO:0000313" key="1">
    <source>
        <dbReference type="EMBL" id="KAJ1346269.1"/>
    </source>
</evidence>
<protein>
    <submittedName>
        <fullName evidence="1">Uncharacterized protein</fullName>
    </submittedName>
</protein>